<feature type="compositionally biased region" description="Low complexity" evidence="2">
    <location>
        <begin position="12"/>
        <end position="32"/>
    </location>
</feature>
<evidence type="ECO:0000313" key="4">
    <source>
        <dbReference type="EMBL" id="RDL42695.1"/>
    </source>
</evidence>
<feature type="compositionally biased region" description="Polar residues" evidence="2">
    <location>
        <begin position="400"/>
        <end position="411"/>
    </location>
</feature>
<organism evidence="4 5">
    <name type="scientific">Marinomonas piezotolerans</name>
    <dbReference type="NCBI Taxonomy" id="2213058"/>
    <lineage>
        <taxon>Bacteria</taxon>
        <taxon>Pseudomonadati</taxon>
        <taxon>Pseudomonadota</taxon>
        <taxon>Gammaproteobacteria</taxon>
        <taxon>Oceanospirillales</taxon>
        <taxon>Oceanospirillaceae</taxon>
        <taxon>Marinomonas</taxon>
    </lineage>
</organism>
<keyword evidence="1" id="KW-0175">Coiled coil</keyword>
<dbReference type="PANTHER" id="PTHR38043:SF1">
    <property type="entry name" value="PROTEIN HEMX"/>
    <property type="match status" value="1"/>
</dbReference>
<keyword evidence="3" id="KW-0812">Transmembrane</keyword>
<comment type="caution">
    <text evidence="4">The sequence shown here is derived from an EMBL/GenBank/DDBJ whole genome shotgun (WGS) entry which is preliminary data.</text>
</comment>
<protein>
    <submittedName>
        <fullName evidence="4">Heme biosynthesis protein HemY</fullName>
    </submittedName>
</protein>
<name>A0A370U4J0_9GAMM</name>
<dbReference type="RefSeq" id="WP_115469608.1">
    <property type="nucleotide sequence ID" value="NZ_QKRA01000016.1"/>
</dbReference>
<dbReference type="AlphaFoldDB" id="A0A370U4J0"/>
<keyword evidence="3" id="KW-1133">Transmembrane helix</keyword>
<reference evidence="4 5" key="1">
    <citation type="submission" date="2018-06" db="EMBL/GenBank/DDBJ databases">
        <title>Marinomonas sp. YLB-05 draft genome sequence.</title>
        <authorList>
            <person name="Yu L."/>
            <person name="Tang X."/>
        </authorList>
    </citation>
    <scope>NUCLEOTIDE SEQUENCE [LARGE SCALE GENOMIC DNA]</scope>
    <source>
        <strain evidence="4 5">YLB-05</strain>
    </source>
</reference>
<evidence type="ECO:0000256" key="1">
    <source>
        <dbReference type="SAM" id="Coils"/>
    </source>
</evidence>
<feature type="region of interest" description="Disordered" evidence="2">
    <location>
        <begin position="388"/>
        <end position="418"/>
    </location>
</feature>
<proteinExistence type="predicted"/>
<keyword evidence="5" id="KW-1185">Reference proteome</keyword>
<dbReference type="Pfam" id="PF04375">
    <property type="entry name" value="HemX"/>
    <property type="match status" value="1"/>
</dbReference>
<feature type="region of interest" description="Disordered" evidence="2">
    <location>
        <begin position="1"/>
        <end position="44"/>
    </location>
</feature>
<evidence type="ECO:0000256" key="2">
    <source>
        <dbReference type="SAM" id="MobiDB-lite"/>
    </source>
</evidence>
<accession>A0A370U4J0</accession>
<dbReference type="Proteomes" id="UP000254326">
    <property type="component" value="Unassembled WGS sequence"/>
</dbReference>
<dbReference type="PANTHER" id="PTHR38043">
    <property type="entry name" value="PROTEIN HEMX"/>
    <property type="match status" value="1"/>
</dbReference>
<evidence type="ECO:0000256" key="3">
    <source>
        <dbReference type="SAM" id="Phobius"/>
    </source>
</evidence>
<feature type="coiled-coil region" evidence="1">
    <location>
        <begin position="75"/>
        <end position="102"/>
    </location>
</feature>
<sequence length="418" mass="45893">MTNKNDNALDDTTTSETSNASNSENKSSNATEYAQSGITRSNTKQSKSALSSAALIVGMSALALSGWQLYQSKLIKNSDDALSQAQNKIIALEQQIARLDRTTNANTTVVKGLAGFEQTLQNIAQSTEQQFQTTDESIIKLSQKINQLGNIDKNDWLLAEAEYLIRLANQRLLLEKDTQSAITLLSNADNILADLEDPLMFETRKAIAQDVQALKSVSSFDLEGRYLQLAALFDQVPDLPQREPSHAWQAQKNDRIEVESTSAFKTVMLEAWEGIKSLVVINYNQKPIKALLPPAEYQELITGIQLQIDVAQVALLKGEREIYDSALARVASAISEHFDASAQSTIAFMTTLTSLQQVNPNPSIPIPRASLQAMKTLMIQWNANTTSTYSPAEVEPPTPEAQTLPDTTSTDNQEDTPS</sequence>
<feature type="compositionally biased region" description="Polar residues" evidence="2">
    <location>
        <begin position="33"/>
        <end position="44"/>
    </location>
</feature>
<gene>
    <name evidence="4" type="ORF">DN730_18495</name>
</gene>
<dbReference type="EMBL" id="QKRA01000016">
    <property type="protein sequence ID" value="RDL42695.1"/>
    <property type="molecule type" value="Genomic_DNA"/>
</dbReference>
<dbReference type="InterPro" id="IPR007470">
    <property type="entry name" value="HemX"/>
</dbReference>
<feature type="transmembrane region" description="Helical" evidence="3">
    <location>
        <begin position="49"/>
        <end position="70"/>
    </location>
</feature>
<keyword evidence="3" id="KW-0472">Membrane</keyword>
<dbReference type="OrthoDB" id="5739852at2"/>
<evidence type="ECO:0000313" key="5">
    <source>
        <dbReference type="Proteomes" id="UP000254326"/>
    </source>
</evidence>